<keyword evidence="8 12" id="KW-0067">ATP-binding</keyword>
<evidence type="ECO:0000256" key="8">
    <source>
        <dbReference type="ARBA" id="ARBA00022840"/>
    </source>
</evidence>
<dbReference type="SUPFAM" id="SSF56112">
    <property type="entry name" value="Protein kinase-like (PK-like)"/>
    <property type="match status" value="1"/>
</dbReference>
<dbReference type="PROSITE" id="PS00108">
    <property type="entry name" value="PROTEIN_KINASE_ST"/>
    <property type="match status" value="1"/>
</dbReference>
<evidence type="ECO:0000256" key="13">
    <source>
        <dbReference type="SAM" id="Phobius"/>
    </source>
</evidence>
<evidence type="ECO:0000256" key="14">
    <source>
        <dbReference type="SAM" id="SignalP"/>
    </source>
</evidence>
<name>A0ABC8ZAR9_9POAL</name>
<dbReference type="InterPro" id="IPR025287">
    <property type="entry name" value="WAK_GUB"/>
</dbReference>
<evidence type="ECO:0000259" key="15">
    <source>
        <dbReference type="PROSITE" id="PS50011"/>
    </source>
</evidence>
<dbReference type="InterPro" id="IPR000719">
    <property type="entry name" value="Prot_kinase_dom"/>
</dbReference>
<evidence type="ECO:0000256" key="12">
    <source>
        <dbReference type="PROSITE-ProRule" id="PRU10141"/>
    </source>
</evidence>
<dbReference type="Pfam" id="PF00069">
    <property type="entry name" value="Pkinase"/>
    <property type="match status" value="1"/>
</dbReference>
<dbReference type="InterPro" id="IPR008271">
    <property type="entry name" value="Ser/Thr_kinase_AS"/>
</dbReference>
<evidence type="ECO:0000256" key="11">
    <source>
        <dbReference type="ARBA" id="ARBA00023180"/>
    </source>
</evidence>
<evidence type="ECO:0000256" key="2">
    <source>
        <dbReference type="ARBA" id="ARBA00022527"/>
    </source>
</evidence>
<proteinExistence type="predicted"/>
<dbReference type="FunFam" id="3.30.200.20:FF:000178">
    <property type="entry name" value="serine/threonine-protein kinase PBS1-like"/>
    <property type="match status" value="1"/>
</dbReference>
<evidence type="ECO:0000256" key="5">
    <source>
        <dbReference type="ARBA" id="ARBA00022729"/>
    </source>
</evidence>
<sequence length="663" mass="73893">MAPLCLLLFLVSLVPVTLVAAADGQGGKGCSPMVCGNLTISSPFWLASEEATEANDCRVRGFQVSCYVNNMPYLQRLQILNIFYDKASLLVADPDKLLKDFNTSGYDRCHAPMFNSSTKLGNPFSISPVNQNLIFYNCTKTLGEKVRQKSGLVETVCRNNTFVQAGGRYDDVSGHYGDYFLEGCDATVVPVLVGSGKTNASNYRELLRDGFLVTWQQPPPPLPPFELPPPADIYLSSLLLMLMKLVCFSGSKRGEMKIIRIVLMAAAASLLFPCIYVMVCHRKGQILRLLLGKNTISSTERNIEALIVSYGSLAPKRYKYSEVIKITSSLNNKLGEGGYGVVYKGRLHDGRLVAVKFLHDCKGNGEEFVNEVMSIGRTSHVNIVSLYGFCLERSKRVLIYEYMPNGSLDRYIYSDNPKEMLGWQKLYLIAIGIARGLEYLHHSCNTRIVHFDIKPQNILLDQGFCPKVADFGLAKLCHAKESKLSMTGARGTIGFIAPEVHSRAFGVVSTKSDVYSYGMMLLEMVRGRKNVKSVVEKSSQKYFPDWIYDHFGLDDGLEACEVTCEVEEIAKKMALIGLWCVQVLPMCRPTITKVLEMFERGLDELDMPPKQNFNQIPEDVVYTFNTESTSFSSHTKTQAFSEVVKTKKISAANSKSLKRLPTL</sequence>
<keyword evidence="11" id="KW-0325">Glycoprotein</keyword>
<feature type="signal peptide" evidence="14">
    <location>
        <begin position="1"/>
        <end position="21"/>
    </location>
</feature>
<evidence type="ECO:0000256" key="1">
    <source>
        <dbReference type="ARBA" id="ARBA00004479"/>
    </source>
</evidence>
<dbReference type="PANTHER" id="PTHR27009">
    <property type="entry name" value="RUST RESISTANCE KINASE LR10-RELATED"/>
    <property type="match status" value="1"/>
</dbReference>
<feature type="chain" id="PRO_5044872785" description="Protein kinase domain-containing protein" evidence="14">
    <location>
        <begin position="22"/>
        <end position="663"/>
    </location>
</feature>
<feature type="transmembrane region" description="Helical" evidence="13">
    <location>
        <begin position="258"/>
        <end position="279"/>
    </location>
</feature>
<keyword evidence="17" id="KW-1185">Reference proteome</keyword>
<evidence type="ECO:0000256" key="9">
    <source>
        <dbReference type="ARBA" id="ARBA00022989"/>
    </source>
</evidence>
<dbReference type="InterPro" id="IPR017441">
    <property type="entry name" value="Protein_kinase_ATP_BS"/>
</dbReference>
<keyword evidence="2" id="KW-0723">Serine/threonine-protein kinase</keyword>
<dbReference type="PROSITE" id="PS50011">
    <property type="entry name" value="PROTEIN_KINASE_DOM"/>
    <property type="match status" value="1"/>
</dbReference>
<dbReference type="GO" id="GO:0005524">
    <property type="term" value="F:ATP binding"/>
    <property type="evidence" value="ECO:0007669"/>
    <property type="project" value="UniProtKB-UniRule"/>
</dbReference>
<feature type="domain" description="Protein kinase" evidence="15">
    <location>
        <begin position="328"/>
        <end position="602"/>
    </location>
</feature>
<evidence type="ECO:0000313" key="17">
    <source>
        <dbReference type="Proteomes" id="UP001497457"/>
    </source>
</evidence>
<keyword evidence="3" id="KW-0808">Transferase</keyword>
<keyword evidence="4 13" id="KW-0812">Transmembrane</keyword>
<dbReference type="GO" id="GO:0004674">
    <property type="term" value="F:protein serine/threonine kinase activity"/>
    <property type="evidence" value="ECO:0007669"/>
    <property type="project" value="UniProtKB-KW"/>
</dbReference>
<protein>
    <recommendedName>
        <fullName evidence="15">Protein kinase domain-containing protein</fullName>
    </recommendedName>
</protein>
<dbReference type="PROSITE" id="PS00107">
    <property type="entry name" value="PROTEIN_KINASE_ATP"/>
    <property type="match status" value="1"/>
</dbReference>
<keyword evidence="10 13" id="KW-0472">Membrane</keyword>
<evidence type="ECO:0000256" key="6">
    <source>
        <dbReference type="ARBA" id="ARBA00022741"/>
    </source>
</evidence>
<comment type="subcellular location">
    <subcellularLocation>
        <location evidence="1">Membrane</location>
        <topology evidence="1">Single-pass type I membrane protein</topology>
    </subcellularLocation>
</comment>
<keyword evidence="5 14" id="KW-0732">Signal</keyword>
<dbReference type="FunFam" id="1.10.510.10:FF:000590">
    <property type="entry name" value="PR5-like receptor kinase"/>
    <property type="match status" value="1"/>
</dbReference>
<keyword evidence="7" id="KW-0418">Kinase</keyword>
<reference evidence="16 17" key="2">
    <citation type="submission" date="2024-10" db="EMBL/GenBank/DDBJ databases">
        <authorList>
            <person name="Ryan C."/>
        </authorList>
    </citation>
    <scope>NUCLEOTIDE SEQUENCE [LARGE SCALE GENOMIC DNA]</scope>
</reference>
<dbReference type="CDD" id="cd14066">
    <property type="entry name" value="STKc_IRAK"/>
    <property type="match status" value="1"/>
</dbReference>
<evidence type="ECO:0000256" key="3">
    <source>
        <dbReference type="ARBA" id="ARBA00022679"/>
    </source>
</evidence>
<dbReference type="EMBL" id="OZ075128">
    <property type="protein sequence ID" value="CAL4958017.1"/>
    <property type="molecule type" value="Genomic_DNA"/>
</dbReference>
<accession>A0ABC8ZAR9</accession>
<dbReference type="GO" id="GO:0016020">
    <property type="term" value="C:membrane"/>
    <property type="evidence" value="ECO:0007669"/>
    <property type="project" value="UniProtKB-SubCell"/>
</dbReference>
<dbReference type="InterPro" id="IPR011009">
    <property type="entry name" value="Kinase-like_dom_sf"/>
</dbReference>
<dbReference type="Proteomes" id="UP001497457">
    <property type="component" value="Chromosome 18b"/>
</dbReference>
<dbReference type="Gene3D" id="1.10.510.10">
    <property type="entry name" value="Transferase(Phosphotransferase) domain 1"/>
    <property type="match status" value="1"/>
</dbReference>
<evidence type="ECO:0000256" key="10">
    <source>
        <dbReference type="ARBA" id="ARBA00023136"/>
    </source>
</evidence>
<keyword evidence="6 12" id="KW-0547">Nucleotide-binding</keyword>
<feature type="transmembrane region" description="Helical" evidence="13">
    <location>
        <begin position="233"/>
        <end position="251"/>
    </location>
</feature>
<dbReference type="AlphaFoldDB" id="A0ABC8ZAR9"/>
<dbReference type="InterPro" id="IPR045874">
    <property type="entry name" value="LRK10/LRL21-25-like"/>
</dbReference>
<evidence type="ECO:0000256" key="4">
    <source>
        <dbReference type="ARBA" id="ARBA00022692"/>
    </source>
</evidence>
<evidence type="ECO:0000256" key="7">
    <source>
        <dbReference type="ARBA" id="ARBA00022777"/>
    </source>
</evidence>
<reference evidence="17" key="1">
    <citation type="submission" date="2024-06" db="EMBL/GenBank/DDBJ databases">
        <authorList>
            <person name="Ryan C."/>
        </authorList>
    </citation>
    <scope>NUCLEOTIDE SEQUENCE [LARGE SCALE GENOMIC DNA]</scope>
</reference>
<gene>
    <name evidence="16" type="ORF">URODEC1_LOCUS42883</name>
</gene>
<evidence type="ECO:0000313" key="16">
    <source>
        <dbReference type="EMBL" id="CAL4958017.1"/>
    </source>
</evidence>
<organism evidence="16 17">
    <name type="scientific">Urochloa decumbens</name>
    <dbReference type="NCBI Taxonomy" id="240449"/>
    <lineage>
        <taxon>Eukaryota</taxon>
        <taxon>Viridiplantae</taxon>
        <taxon>Streptophyta</taxon>
        <taxon>Embryophyta</taxon>
        <taxon>Tracheophyta</taxon>
        <taxon>Spermatophyta</taxon>
        <taxon>Magnoliopsida</taxon>
        <taxon>Liliopsida</taxon>
        <taxon>Poales</taxon>
        <taxon>Poaceae</taxon>
        <taxon>PACMAD clade</taxon>
        <taxon>Panicoideae</taxon>
        <taxon>Panicodae</taxon>
        <taxon>Paniceae</taxon>
        <taxon>Melinidinae</taxon>
        <taxon>Urochloa</taxon>
    </lineage>
</organism>
<feature type="binding site" evidence="12">
    <location>
        <position position="356"/>
    </location>
    <ligand>
        <name>ATP</name>
        <dbReference type="ChEBI" id="CHEBI:30616"/>
    </ligand>
</feature>
<dbReference type="Gene3D" id="3.30.200.20">
    <property type="entry name" value="Phosphorylase Kinase, domain 1"/>
    <property type="match status" value="1"/>
</dbReference>
<dbReference type="Pfam" id="PF13947">
    <property type="entry name" value="GUB_WAK_bind"/>
    <property type="match status" value="1"/>
</dbReference>
<keyword evidence="9 13" id="KW-1133">Transmembrane helix</keyword>
<dbReference type="SMART" id="SM00220">
    <property type="entry name" value="S_TKc"/>
    <property type="match status" value="1"/>
</dbReference>